<accession>A0ABZ1L2R7</accession>
<dbReference type="InterPro" id="IPR011990">
    <property type="entry name" value="TPR-like_helical_dom_sf"/>
</dbReference>
<gene>
    <name evidence="1" type="ORF">OG350_36365</name>
</gene>
<dbReference type="GeneID" id="97286034"/>
<reference evidence="1 2" key="1">
    <citation type="submission" date="2022-10" db="EMBL/GenBank/DDBJ databases">
        <title>The complete genomes of actinobacterial strains from the NBC collection.</title>
        <authorList>
            <person name="Joergensen T.S."/>
            <person name="Alvarez Arevalo M."/>
            <person name="Sterndorff E.B."/>
            <person name="Faurdal D."/>
            <person name="Vuksanovic O."/>
            <person name="Mourched A.-S."/>
            <person name="Charusanti P."/>
            <person name="Shaw S."/>
            <person name="Blin K."/>
            <person name="Weber T."/>
        </authorList>
    </citation>
    <scope>NUCLEOTIDE SEQUENCE [LARGE SCALE GENOMIC DNA]</scope>
    <source>
        <strain evidence="1 2">NBC_00156</strain>
    </source>
</reference>
<dbReference type="SUPFAM" id="SSF52540">
    <property type="entry name" value="P-loop containing nucleoside triphosphate hydrolases"/>
    <property type="match status" value="1"/>
</dbReference>
<dbReference type="InterPro" id="IPR027417">
    <property type="entry name" value="P-loop_NTPase"/>
</dbReference>
<proteinExistence type="predicted"/>
<evidence type="ECO:0000313" key="1">
    <source>
        <dbReference type="EMBL" id="WTQ85438.1"/>
    </source>
</evidence>
<dbReference type="Gene3D" id="1.25.40.10">
    <property type="entry name" value="Tetratricopeptide repeat domain"/>
    <property type="match status" value="4"/>
</dbReference>
<name>A0ABZ1L2R7_STRAH</name>
<dbReference type="InterPro" id="IPR009003">
    <property type="entry name" value="Peptidase_S1_PA"/>
</dbReference>
<dbReference type="SUPFAM" id="SSF48452">
    <property type="entry name" value="TPR-like"/>
    <property type="match status" value="3"/>
</dbReference>
<dbReference type="Pfam" id="PF13374">
    <property type="entry name" value="TPR_10"/>
    <property type="match status" value="1"/>
</dbReference>
<dbReference type="PANTHER" id="PTHR19959">
    <property type="entry name" value="KINESIN LIGHT CHAIN"/>
    <property type="match status" value="1"/>
</dbReference>
<dbReference type="Proteomes" id="UP001622557">
    <property type="component" value="Chromosome"/>
</dbReference>
<keyword evidence="2" id="KW-1185">Reference proteome</keyword>
<protein>
    <submittedName>
        <fullName evidence="1">Tetratricopeptide repeat protein</fullName>
    </submittedName>
</protein>
<dbReference type="SUPFAM" id="SSF50494">
    <property type="entry name" value="Trypsin-like serine proteases"/>
    <property type="match status" value="1"/>
</dbReference>
<evidence type="ECO:0000313" key="2">
    <source>
        <dbReference type="Proteomes" id="UP001622557"/>
    </source>
</evidence>
<dbReference type="RefSeq" id="WP_405454006.1">
    <property type="nucleotide sequence ID" value="NZ_CP108164.1"/>
</dbReference>
<dbReference type="PANTHER" id="PTHR19959:SF119">
    <property type="entry name" value="FUNGAL LIPASE-LIKE DOMAIN-CONTAINING PROTEIN"/>
    <property type="match status" value="1"/>
</dbReference>
<organism evidence="1 2">
    <name type="scientific">Streptomyces achromogenes</name>
    <dbReference type="NCBI Taxonomy" id="67255"/>
    <lineage>
        <taxon>Bacteria</taxon>
        <taxon>Bacillati</taxon>
        <taxon>Actinomycetota</taxon>
        <taxon>Actinomycetes</taxon>
        <taxon>Kitasatosporales</taxon>
        <taxon>Streptomycetaceae</taxon>
        <taxon>Streptomyces</taxon>
    </lineage>
</organism>
<sequence>MEGSRLVGVVGLDGPGTGCVVGPRLVLTSAHLVRHIGARVELFRPRQDGTHAGEVVWCGTPHGRDDAALVRITGPMWSERTGRPLRWGRFVTHRTGREAAIWGLPNVIQRPGRDIEAYQLTCEVNPGSGVVHDRHYCTLRQHPPTWDDPESSPWGGLSGAPLYCGDLLVGVVAVDPAHFAHGTLTAVPVPVLDSDPGFRAALTAAGAYTPPEGVELSALADLGRRSPTAQPASPAGLLRAERNVVPFYGRTEILADLTDWCAADGFGALLLHGAGGQGKTRLAGRLAAELTAAPAGRAGDRPPWQVLWPAPEARPDDLEVVRDVAAPLLVVLDYAETRPEQAAALLRAAAAHSAEHPLKLLFLARSDGDWWTALRTREAYARELLSGARKLALTGLQPAPDDRRPAYRRALTAFAAALPMLPAPNGPARPDWAALAAALPPPALDTSGHGNALTLHMTALVDLLDAAAPRRPGAPRVPLHDDAEQVEDRLLEHEGGYWRNSAGTRPDLHGHLSQDTLEDALAAALLVGGVDREEADAVLRRLPSFEGVTRSRRNSVRTWIAGLYPPAGTTSWGSLEPDRLAERFVGRRLHDDPALAHHLAQGAAPAQAAHLLDLYTRAAAHPVFHGELDAPLRDLCLAHQEVLAPHAVGLATRTTTPEPLLAALDAILADPALDPDTLRRLAGSLPSYSERLAPWAADLTERVVAHHRARPPDDPARIPYLATSLGNLAQRVNDLGERERGLAAATEAVTLWKSLAAAQPDRWQAELAAGLATLSGRLADFGRGEESLEAIRESIAIRRRLADQDRDAHLGELAGGLLNLAVRLDELGRLPESLVASSETAALHGESYGRRPARHRASYAHALHTHAIALRRTGHLPQAGEQAEEAVRLRRELAAQLPDAHLRDLGMSLTTLANVQEQLGRLDAAVATAYEAVGVARALMRQRPDSHLRLFVGALVGLANRLHGLGRHDEALAISEEAVAGARTCVAERPETDRVLFAHTLKNLSADLATVGRHDSALEAALEAVSALRESARTHSGEARAELPALLRQSASCLTMLGRTAEALEPTAEAITLLTALAEEEPLRHQPDLATAHLAHSELLQLLGRAEESLDAVESAVRLLRRVNGGLPAGYDPLLTALVIDRYAMQRYAQRRWGPALRGVDTALRLHRRADPPQPGVTATFLHHRAVILLALQRHDEADRDLAEAIGLRRAIVASDPRAHVPDLLDALGTRVWCLGESGRLPEAAYVLAEALEVVRTPLRALPGLPPASWALPLYRIAVAGARLAPTRQDRDRATEAAKLLEPRPQQQVTAPDISRAIRLLSRLRPTGGPQ</sequence>
<dbReference type="EMBL" id="CP108164">
    <property type="protein sequence ID" value="WTQ85438.1"/>
    <property type="molecule type" value="Genomic_DNA"/>
</dbReference>